<dbReference type="Pfam" id="PF12296">
    <property type="entry name" value="HsbA"/>
    <property type="match status" value="1"/>
</dbReference>
<keyword evidence="1" id="KW-0732">Signal</keyword>
<dbReference type="EMBL" id="JAVFHQ010000009">
    <property type="protein sequence ID" value="KAK4547886.1"/>
    <property type="molecule type" value="Genomic_DNA"/>
</dbReference>
<keyword evidence="3" id="KW-1185">Reference proteome</keyword>
<name>A0AAV9JR10_9PEZI</name>
<feature type="signal peptide" evidence="1">
    <location>
        <begin position="1"/>
        <end position="16"/>
    </location>
</feature>
<dbReference type="GO" id="GO:0005576">
    <property type="term" value="C:extracellular region"/>
    <property type="evidence" value="ECO:0007669"/>
    <property type="project" value="TreeGrafter"/>
</dbReference>
<dbReference type="PANTHER" id="PTHR38123:SF1">
    <property type="entry name" value="HYDROPHOBIC SURFACE BINDING PROTEIN"/>
    <property type="match status" value="1"/>
</dbReference>
<dbReference type="AlphaFoldDB" id="A0AAV9JR10"/>
<evidence type="ECO:0008006" key="4">
    <source>
        <dbReference type="Google" id="ProtNLM"/>
    </source>
</evidence>
<comment type="caution">
    <text evidence="2">The sequence shown here is derived from an EMBL/GenBank/DDBJ whole genome shotgun (WGS) entry which is preliminary data.</text>
</comment>
<proteinExistence type="predicted"/>
<evidence type="ECO:0000256" key="1">
    <source>
        <dbReference type="SAM" id="SignalP"/>
    </source>
</evidence>
<sequence length="176" mass="19093">MRFITLLAVAVAAVSAAPLVRREAPILDHLRTINDGVINLEEKVEDYDGGALFDALHVKKAAKKLNKKVNDATSEMQNFPIMDSDDSQGVIDYITQVMEPSVSDTMSALTDKEEKFTKADLTGVVNKQLTNSQAKVDTLGKEMVDKMVADKQGDAQAALAEIDGLFAAEIETFSDS</sequence>
<dbReference type="Proteomes" id="UP001324427">
    <property type="component" value="Unassembled WGS sequence"/>
</dbReference>
<feature type="chain" id="PRO_5043765432" description="Hydrophobic surface binding protein A-domain-containing protein" evidence="1">
    <location>
        <begin position="17"/>
        <end position="176"/>
    </location>
</feature>
<organism evidence="2 3">
    <name type="scientific">Oleoguttula mirabilis</name>
    <dbReference type="NCBI Taxonomy" id="1507867"/>
    <lineage>
        <taxon>Eukaryota</taxon>
        <taxon>Fungi</taxon>
        <taxon>Dikarya</taxon>
        <taxon>Ascomycota</taxon>
        <taxon>Pezizomycotina</taxon>
        <taxon>Dothideomycetes</taxon>
        <taxon>Dothideomycetidae</taxon>
        <taxon>Mycosphaerellales</taxon>
        <taxon>Teratosphaeriaceae</taxon>
        <taxon>Oleoguttula</taxon>
    </lineage>
</organism>
<accession>A0AAV9JR10</accession>
<protein>
    <recommendedName>
        <fullName evidence="4">Hydrophobic surface binding protein A-domain-containing protein</fullName>
    </recommendedName>
</protein>
<dbReference type="Gene3D" id="1.20.1280.140">
    <property type="match status" value="1"/>
</dbReference>
<evidence type="ECO:0000313" key="3">
    <source>
        <dbReference type="Proteomes" id="UP001324427"/>
    </source>
</evidence>
<dbReference type="PANTHER" id="PTHR38123">
    <property type="entry name" value="CELL WALL SERINE-THREONINE-RICH GALACTOMANNOPROTEIN MP1 (AFU_ORTHOLOGUE AFUA_4G03240)"/>
    <property type="match status" value="1"/>
</dbReference>
<evidence type="ECO:0000313" key="2">
    <source>
        <dbReference type="EMBL" id="KAK4547886.1"/>
    </source>
</evidence>
<gene>
    <name evidence="2" type="ORF">LTR36_010605</name>
</gene>
<dbReference type="InterPro" id="IPR021054">
    <property type="entry name" value="Cell_wall_mannoprotein_1"/>
</dbReference>
<reference evidence="2 3" key="1">
    <citation type="submission" date="2021-11" db="EMBL/GenBank/DDBJ databases">
        <title>Black yeast isolated from Biological Soil Crust.</title>
        <authorList>
            <person name="Kurbessoian T."/>
        </authorList>
    </citation>
    <scope>NUCLEOTIDE SEQUENCE [LARGE SCALE GENOMIC DNA]</scope>
    <source>
        <strain evidence="2 3">CCFEE 5522</strain>
    </source>
</reference>